<dbReference type="InterPro" id="IPR029058">
    <property type="entry name" value="AB_hydrolase_fold"/>
</dbReference>
<evidence type="ECO:0000259" key="1">
    <source>
        <dbReference type="Pfam" id="PF12146"/>
    </source>
</evidence>
<keyword evidence="3" id="KW-1185">Reference proteome</keyword>
<evidence type="ECO:0000313" key="3">
    <source>
        <dbReference type="Proteomes" id="UP000832041"/>
    </source>
</evidence>
<evidence type="ECO:0000313" key="2">
    <source>
        <dbReference type="EMBL" id="UPT20576.1"/>
    </source>
</evidence>
<dbReference type="InterPro" id="IPR022742">
    <property type="entry name" value="Hydrolase_4"/>
</dbReference>
<organism evidence="2 3">
    <name type="scientific">Thermobifida alba</name>
    <name type="common">Thermomonospora alba</name>
    <dbReference type="NCBI Taxonomy" id="53522"/>
    <lineage>
        <taxon>Bacteria</taxon>
        <taxon>Bacillati</taxon>
        <taxon>Actinomycetota</taxon>
        <taxon>Actinomycetes</taxon>
        <taxon>Streptosporangiales</taxon>
        <taxon>Nocardiopsidaceae</taxon>
        <taxon>Thermobifida</taxon>
    </lineage>
</organism>
<dbReference type="SUPFAM" id="SSF53474">
    <property type="entry name" value="alpha/beta-Hydrolases"/>
    <property type="match status" value="1"/>
</dbReference>
<dbReference type="Gene3D" id="3.40.50.1820">
    <property type="entry name" value="alpha/beta hydrolase"/>
    <property type="match status" value="1"/>
</dbReference>
<accession>A0ABY4KYS8</accession>
<dbReference type="Proteomes" id="UP000832041">
    <property type="component" value="Chromosome"/>
</dbReference>
<protein>
    <submittedName>
        <fullName evidence="2">Alpha/beta hydrolase</fullName>
    </submittedName>
</protein>
<name>A0ABY4KYS8_THEAE</name>
<dbReference type="InterPro" id="IPR051044">
    <property type="entry name" value="MAG_DAG_Lipase"/>
</dbReference>
<dbReference type="RefSeq" id="WP_248592846.1">
    <property type="nucleotide sequence ID" value="NZ_BAABEB010000012.1"/>
</dbReference>
<dbReference type="GO" id="GO:0016787">
    <property type="term" value="F:hydrolase activity"/>
    <property type="evidence" value="ECO:0007669"/>
    <property type="project" value="UniProtKB-KW"/>
</dbReference>
<dbReference type="PANTHER" id="PTHR11614">
    <property type="entry name" value="PHOSPHOLIPASE-RELATED"/>
    <property type="match status" value="1"/>
</dbReference>
<keyword evidence="2" id="KW-0378">Hydrolase</keyword>
<gene>
    <name evidence="2" type="ORF">FOF52_06020</name>
</gene>
<sequence length="374" mass="40869">MPVAARVGRPRLRALNTPPTDPHLEVLVHDSDWQPDILGDGYRQRVLELGADPDGEGQIAAVLVRRDVRQGESVRGAVLYVHGFSDYFFQTPLADFLAARGQAFYALDLRKSGRARRDGQTAHYASDLKLYDVELERALAVVAEAHPGLPVVLLAHSTGGLIVPLWLDRRRAAGTVAPVAGLVLNSPWFDLQGKPSHRGVLTQALRVLAKVAPKRRLTVMPGVYGSTLHTSGTGEWDFDLELKPLSGFPVTVGWLNAVRRGHARLHRGLDVGVPSLVLRSDRSDFSGVYSELSDRTDTVLDVAQIARWAGCLGGETTVVPVEGARHDVFLSLPEPRERAYRVLGDWLDRHGLSTPPVRAEREETLADDGGIARA</sequence>
<reference evidence="2 3" key="1">
    <citation type="submission" date="2020-04" db="EMBL/GenBank/DDBJ databases">
        <title>Thermobifida alba genome sequencing and assembly.</title>
        <authorList>
            <person name="Luzics S."/>
            <person name="Horvath B."/>
            <person name="Nagy I."/>
            <person name="Toth A."/>
            <person name="Nagy I."/>
            <person name="Kukolya J."/>
        </authorList>
    </citation>
    <scope>NUCLEOTIDE SEQUENCE [LARGE SCALE GENOMIC DNA]</scope>
    <source>
        <strain evidence="2 3">DSM 43795</strain>
    </source>
</reference>
<dbReference type="Pfam" id="PF12146">
    <property type="entry name" value="Hydrolase_4"/>
    <property type="match status" value="1"/>
</dbReference>
<proteinExistence type="predicted"/>
<feature type="domain" description="Serine aminopeptidase S33" evidence="1">
    <location>
        <begin position="73"/>
        <end position="280"/>
    </location>
</feature>
<dbReference type="EMBL" id="CP051627">
    <property type="protein sequence ID" value="UPT20576.1"/>
    <property type="molecule type" value="Genomic_DNA"/>
</dbReference>